<sequence length="2031" mass="223088">MARPEEDVAPSAGAGGLDTTCTMKSSSATSQAPDDKREQHTETTRHSQTPRSEAEAQRSYPRPNLMRSSPASSPDSERGIQPGGDSEPQNSGLGGLQRGGKQVQIGGFDGVGDSHPRPEIMRVVSGTEEERLVKLKEAVNAKMMLQQRKRSSIGAKRPTPIKEEDSAAISPSLNDAFASPGDTIQPLSTVSTESTESAKTVRASAPPTPADGRPLRTPSYPFPYVPGTPRTWSSSFHQPFTTLSPTVTARYGDNETPGTTTSDLMSGDSTPAGGAFDFAPPAQGYRGTEDPRFPTPNLYDAVLQLNTEPGLEPWWAAVTNIMHDHYKAERVTLIMPLDPTDLENVPWGQRATFSMNGPEEFVPHGVVEEQTAHLHRLDIRSSVPSAESQKTFSMQRLHPERLRPNLQARHSYAGQLSGRDAQTMMAGASPGTRPKGPLRTTTHAPGMYPNPRQMAQRMSSATSVIPGQSTLSDPDFSSVAGGIDAGPYAEVFPALRSLDHEARPLIEAGGVSRILERGKAVTVTRDYTAEAAGIGSSLDDTSLPQEGGAEHVATSEPRPSAAQMFGNYRNAFSSDNLFSPARDYEEYEQCPTSPWTQSPAPSPAIQAEEDSNPFFASEEQQVEDSFNPLPGTDRDYSQIGQVEAIGVDCASTVIHIPLVHPSLSQPMQSLRMRHSQAHPGMPQRSNTLDQERKAPVAILSVLSPTVPYPPNLTHSLKLLGPHLATSFANARQFSAAHPQAISIRHRRTVSGNRAAIAPMTIEPTSLEDIMDAELEEPMDAVSGSMTSPSDYSGRSRHSPASSIAGTPGWDPASHGWTSSKSTVATPALTGSEMVDNYFEARKRSSQRGSSVTNAPEFSTPAKAAMRQSSQDRKQSARKKSPPRKEELRNLQGDAGLRVSVSAKDEKSPMRNTSEHSPMRNAEAMSGSPRPGIRHTVSHFVDENTAEAARKHSLLHSYGGDLENSIANPLESAQYAAGHLRRGSQHDDMPPPSERLLRTIIDSVPVQIFTAKPDTGTLSWVNSKFLIYRGQEPRQVLSQPWQAIHPDDRTEFMASWHRSLRTAQQLQQKVRLERFDGSFRWFYVRAAPLKDKRQKIVHWIGTMMDFHEQHLAESNAARQQDTAASEAKYRALANSSPQIVFAVNRKKGIIFCNSQWLHYSGQTELQAQGLGFIDCVHPDDLVKCNLPSFDDESGEPTNVPMTVPPELNRANTTSVASSSGSSETERGVHSSESSSPASAMPQRKLSELAHTGILKVSRDLDGKAFYSTEVRLKSKEGDYRWHLVRVLLAEPLGQKANEEETWYGTCTDINDHKTLERDLKETMDEKSRFLSNMSHEIRTPLNGIMGMVNFLIDSSLSSEQMEHVNIIRASTEGLRGLINDILDLSKAEAGMIQLNYDWLYIRALIEEVNDLTSAMAIDKGLELNYIVEEDVPAQVKGDRFRIRQILLNVIGNAIKFTQQGEVFVRCSVMPNGEHDIGRNEKLIKFEVIDTGRGFNDKEAEHLFKRFSQIDGSSTRQHGGTGLGLVISRQLAQLHGGDMSAKGVPDKGATFSFYVQTSLPSKHDVPPAAPPPTPGPGAAMPILSSTPGIPDTPTPIAKLTKTQSVPERATPQARPSPGLPRFHHEYSQSPGVRDSPGASSVGSDSSQSIARTDSLQSERSSASSYLSNTAFASPALSLSLPENVEVSKRSNSASMTEPPAPGSLNVLTPGGSLTPPMYSIMVICPLQYSREATVRHIEQTLPKDIPHQITAQEDLHECQNILGGAEPVLFTHIVVFLPDVDEVVELLEQIMTSPRHSSTCIVIITDLAQRKKILEHAPKYDYDALVKDQRVHFVFKPLKPSRFAFIFDPRKEREMSTDRNQDSAQAVAVSQKQVFEDLKNRLGNKDKRVLLVEDNRVNQMVILKFLSKVSIQVDTALDGVQCVEKVFSNPPNHYSIILCDLHMPNKDGYQTCREIRKWEKKYKIPSEQCLPIIALSANVLGDVYQKCAEAGFNSYMTKPVDFKELSQVLVRCMDPDEKGRPQEFMRRKAPGHR</sequence>
<feature type="region of interest" description="Disordered" evidence="7">
    <location>
        <begin position="246"/>
        <end position="266"/>
    </location>
</feature>
<feature type="region of interest" description="Disordered" evidence="7">
    <location>
        <begin position="1186"/>
        <end position="1242"/>
    </location>
</feature>
<protein>
    <recommendedName>
        <fullName evidence="2">histidine kinase</fullName>
        <ecNumber evidence="2">2.7.13.3</ecNumber>
    </recommendedName>
</protein>
<dbReference type="SMART" id="SM00388">
    <property type="entry name" value="HisKA"/>
    <property type="match status" value="1"/>
</dbReference>
<dbReference type="CDD" id="cd00082">
    <property type="entry name" value="HisKA"/>
    <property type="match status" value="1"/>
</dbReference>
<dbReference type="FunFam" id="3.30.565.10:FF:000010">
    <property type="entry name" value="Sensor histidine kinase RcsC"/>
    <property type="match status" value="1"/>
</dbReference>
<feature type="region of interest" description="Disordered" evidence="7">
    <location>
        <begin position="1"/>
        <end position="125"/>
    </location>
</feature>
<dbReference type="PANTHER" id="PTHR43047">
    <property type="entry name" value="TWO-COMPONENT HISTIDINE PROTEIN KINASE"/>
    <property type="match status" value="1"/>
</dbReference>
<feature type="compositionally biased region" description="Polar residues" evidence="7">
    <location>
        <begin position="185"/>
        <end position="198"/>
    </location>
</feature>
<evidence type="ECO:0000256" key="6">
    <source>
        <dbReference type="PROSITE-ProRule" id="PRU00169"/>
    </source>
</evidence>
<keyword evidence="5" id="KW-0418">Kinase</keyword>
<feature type="compositionally biased region" description="Polar residues" evidence="7">
    <location>
        <begin position="19"/>
        <end position="32"/>
    </location>
</feature>
<feature type="domain" description="Histidine kinase" evidence="8">
    <location>
        <begin position="1331"/>
        <end position="1557"/>
    </location>
</feature>
<evidence type="ECO:0000256" key="3">
    <source>
        <dbReference type="ARBA" id="ARBA00022553"/>
    </source>
</evidence>
<dbReference type="Gene3D" id="3.40.50.2300">
    <property type="match status" value="1"/>
</dbReference>
<dbReference type="InterPro" id="IPR005467">
    <property type="entry name" value="His_kinase_dom"/>
</dbReference>
<evidence type="ECO:0000313" key="12">
    <source>
        <dbReference type="EMBL" id="KAK5107288.1"/>
    </source>
</evidence>
<evidence type="ECO:0000259" key="11">
    <source>
        <dbReference type="PROSITE" id="PS50113"/>
    </source>
</evidence>
<dbReference type="PROSITE" id="PS50113">
    <property type="entry name" value="PAC"/>
    <property type="match status" value="2"/>
</dbReference>
<keyword evidence="4" id="KW-0808">Transferase</keyword>
<dbReference type="GO" id="GO:0000155">
    <property type="term" value="F:phosphorelay sensor kinase activity"/>
    <property type="evidence" value="ECO:0007669"/>
    <property type="project" value="InterPro"/>
</dbReference>
<dbReference type="Gene3D" id="1.10.287.130">
    <property type="match status" value="1"/>
</dbReference>
<dbReference type="EMBL" id="JAVRRL010000129">
    <property type="protein sequence ID" value="KAK5107288.1"/>
    <property type="molecule type" value="Genomic_DNA"/>
</dbReference>
<dbReference type="SMART" id="SM00091">
    <property type="entry name" value="PAS"/>
    <property type="match status" value="2"/>
</dbReference>
<evidence type="ECO:0000259" key="10">
    <source>
        <dbReference type="PROSITE" id="PS50112"/>
    </source>
</evidence>
<evidence type="ECO:0000256" key="5">
    <source>
        <dbReference type="ARBA" id="ARBA00022777"/>
    </source>
</evidence>
<proteinExistence type="predicted"/>
<evidence type="ECO:0000256" key="1">
    <source>
        <dbReference type="ARBA" id="ARBA00000085"/>
    </source>
</evidence>
<dbReference type="InterPro" id="IPR036097">
    <property type="entry name" value="HisK_dim/P_sf"/>
</dbReference>
<dbReference type="SMART" id="SM00086">
    <property type="entry name" value="PAC"/>
    <property type="match status" value="2"/>
</dbReference>
<reference evidence="12" key="1">
    <citation type="submission" date="2023-08" db="EMBL/GenBank/DDBJ databases">
        <title>Black Yeasts Isolated from many extreme environments.</title>
        <authorList>
            <person name="Coleine C."/>
            <person name="Stajich J.E."/>
            <person name="Selbmann L."/>
        </authorList>
    </citation>
    <scope>NUCLEOTIDE SEQUENCE</scope>
    <source>
        <strain evidence="12">CCFEE 5401</strain>
    </source>
</reference>
<evidence type="ECO:0000256" key="2">
    <source>
        <dbReference type="ARBA" id="ARBA00012438"/>
    </source>
</evidence>
<dbReference type="PROSITE" id="PS50112">
    <property type="entry name" value="PAS"/>
    <property type="match status" value="2"/>
</dbReference>
<accession>A0AAN7YBL4</accession>
<feature type="domain" description="PAS" evidence="10">
    <location>
        <begin position="992"/>
        <end position="1062"/>
    </location>
</feature>
<dbReference type="Pfam" id="PF08447">
    <property type="entry name" value="PAS_3"/>
    <property type="match status" value="1"/>
</dbReference>
<feature type="compositionally biased region" description="Polar residues" evidence="7">
    <location>
        <begin position="256"/>
        <end position="266"/>
    </location>
</feature>
<feature type="compositionally biased region" description="Polar residues" evidence="7">
    <location>
        <begin position="783"/>
        <end position="804"/>
    </location>
</feature>
<comment type="catalytic activity">
    <reaction evidence="1">
        <text>ATP + protein L-histidine = ADP + protein N-phospho-L-histidine.</text>
        <dbReference type="EC" id="2.7.13.3"/>
    </reaction>
</comment>
<evidence type="ECO:0000259" key="8">
    <source>
        <dbReference type="PROSITE" id="PS50109"/>
    </source>
</evidence>
<dbReference type="Pfam" id="PF13188">
    <property type="entry name" value="PAS_8"/>
    <property type="match status" value="1"/>
</dbReference>
<dbReference type="GO" id="GO:0005886">
    <property type="term" value="C:plasma membrane"/>
    <property type="evidence" value="ECO:0007669"/>
    <property type="project" value="TreeGrafter"/>
</dbReference>
<dbReference type="Pfam" id="PF00512">
    <property type="entry name" value="HisKA"/>
    <property type="match status" value="1"/>
</dbReference>
<feature type="compositionally biased region" description="Basic and acidic residues" evidence="7">
    <location>
        <begin position="902"/>
        <end position="917"/>
    </location>
</feature>
<dbReference type="CDD" id="cd17546">
    <property type="entry name" value="REC_hyHK_CKI1_RcsC-like"/>
    <property type="match status" value="1"/>
</dbReference>
<feature type="modified residue" description="4-aspartylphosphate" evidence="6">
    <location>
        <position position="1938"/>
    </location>
</feature>
<evidence type="ECO:0000259" key="9">
    <source>
        <dbReference type="PROSITE" id="PS50110"/>
    </source>
</evidence>
<evidence type="ECO:0000256" key="4">
    <source>
        <dbReference type="ARBA" id="ARBA00022679"/>
    </source>
</evidence>
<feature type="compositionally biased region" description="Low complexity" evidence="7">
    <location>
        <begin position="1632"/>
        <end position="1646"/>
    </location>
</feature>
<feature type="compositionally biased region" description="Polar residues" evidence="7">
    <location>
        <begin position="846"/>
        <end position="856"/>
    </location>
</feature>
<dbReference type="NCBIfam" id="TIGR00229">
    <property type="entry name" value="sensory_box"/>
    <property type="match status" value="1"/>
</dbReference>
<comment type="caution">
    <text evidence="12">The sequence shown here is derived from an EMBL/GenBank/DDBJ whole genome shotgun (WGS) entry which is preliminary data.</text>
</comment>
<feature type="region of interest" description="Disordered" evidence="7">
    <location>
        <begin position="145"/>
        <end position="218"/>
    </location>
</feature>
<dbReference type="InterPro" id="IPR035965">
    <property type="entry name" value="PAS-like_dom_sf"/>
</dbReference>
<dbReference type="InterPro" id="IPR003661">
    <property type="entry name" value="HisK_dim/P_dom"/>
</dbReference>
<dbReference type="PROSITE" id="PS50110">
    <property type="entry name" value="RESPONSE_REGULATORY"/>
    <property type="match status" value="1"/>
</dbReference>
<feature type="region of interest" description="Disordered" evidence="7">
    <location>
        <begin position="779"/>
        <end position="824"/>
    </location>
</feature>
<evidence type="ECO:0000313" key="13">
    <source>
        <dbReference type="Proteomes" id="UP001310890"/>
    </source>
</evidence>
<dbReference type="PROSITE" id="PS50109">
    <property type="entry name" value="HIS_KIN"/>
    <property type="match status" value="1"/>
</dbReference>
<dbReference type="CDD" id="cd00130">
    <property type="entry name" value="PAS"/>
    <property type="match status" value="2"/>
</dbReference>
<feature type="compositionally biased region" description="Low complexity" evidence="7">
    <location>
        <begin position="1229"/>
        <end position="1238"/>
    </location>
</feature>
<dbReference type="SUPFAM" id="SSF55874">
    <property type="entry name" value="ATPase domain of HSP90 chaperone/DNA topoisomerase II/histidine kinase"/>
    <property type="match status" value="1"/>
</dbReference>
<keyword evidence="3 6" id="KW-0597">Phosphoprotein</keyword>
<dbReference type="InterPro" id="IPR001610">
    <property type="entry name" value="PAC"/>
</dbReference>
<dbReference type="Gene3D" id="3.30.565.10">
    <property type="entry name" value="Histidine kinase-like ATPase, C-terminal domain"/>
    <property type="match status" value="1"/>
</dbReference>
<feature type="domain" description="PAS" evidence="10">
    <location>
        <begin position="1124"/>
        <end position="1179"/>
    </location>
</feature>
<dbReference type="InterPro" id="IPR000014">
    <property type="entry name" value="PAS"/>
</dbReference>
<dbReference type="SUPFAM" id="SSF55785">
    <property type="entry name" value="PYP-like sensor domain (PAS domain)"/>
    <property type="match status" value="2"/>
</dbReference>
<dbReference type="GO" id="GO:0009927">
    <property type="term" value="F:histidine phosphotransfer kinase activity"/>
    <property type="evidence" value="ECO:0007669"/>
    <property type="project" value="TreeGrafter"/>
</dbReference>
<dbReference type="EC" id="2.7.13.3" evidence="2"/>
<feature type="region of interest" description="Disordered" evidence="7">
    <location>
        <begin position="535"/>
        <end position="559"/>
    </location>
</feature>
<dbReference type="Gene3D" id="3.30.450.20">
    <property type="entry name" value="PAS domain"/>
    <property type="match status" value="2"/>
</dbReference>
<organism evidence="12 13">
    <name type="scientific">Meristemomyces frigidus</name>
    <dbReference type="NCBI Taxonomy" id="1508187"/>
    <lineage>
        <taxon>Eukaryota</taxon>
        <taxon>Fungi</taxon>
        <taxon>Dikarya</taxon>
        <taxon>Ascomycota</taxon>
        <taxon>Pezizomycotina</taxon>
        <taxon>Dothideomycetes</taxon>
        <taxon>Dothideomycetidae</taxon>
        <taxon>Mycosphaerellales</taxon>
        <taxon>Teratosphaeriaceae</taxon>
        <taxon>Meristemomyces</taxon>
    </lineage>
</organism>
<dbReference type="InterPro" id="IPR013655">
    <property type="entry name" value="PAS_fold_3"/>
</dbReference>
<evidence type="ECO:0000256" key="7">
    <source>
        <dbReference type="SAM" id="MobiDB-lite"/>
    </source>
</evidence>
<dbReference type="SMART" id="SM00387">
    <property type="entry name" value="HATPase_c"/>
    <property type="match status" value="1"/>
</dbReference>
<dbReference type="CDD" id="cd16922">
    <property type="entry name" value="HATPase_EvgS-ArcB-TorS-like"/>
    <property type="match status" value="1"/>
</dbReference>
<feature type="region of interest" description="Disordered" evidence="7">
    <location>
        <begin position="1558"/>
        <end position="1654"/>
    </location>
</feature>
<dbReference type="InterPro" id="IPR036890">
    <property type="entry name" value="HATPase_C_sf"/>
</dbReference>
<name>A0AAN7YBL4_9PEZI</name>
<feature type="domain" description="Response regulatory" evidence="9">
    <location>
        <begin position="1886"/>
        <end position="2011"/>
    </location>
</feature>
<dbReference type="PANTHER" id="PTHR43047:SF74">
    <property type="entry name" value="HISTIDINE KINASE-RELATED"/>
    <property type="match status" value="1"/>
</dbReference>
<dbReference type="InterPro" id="IPR011006">
    <property type="entry name" value="CheY-like_superfamily"/>
</dbReference>
<dbReference type="SMART" id="SM00448">
    <property type="entry name" value="REC"/>
    <property type="match status" value="1"/>
</dbReference>
<feature type="domain" description="PAC" evidence="11">
    <location>
        <begin position="1065"/>
        <end position="1117"/>
    </location>
</feature>
<dbReference type="Pfam" id="PF00072">
    <property type="entry name" value="Response_reg"/>
    <property type="match status" value="1"/>
</dbReference>
<dbReference type="InterPro" id="IPR001789">
    <property type="entry name" value="Sig_transdc_resp-reg_receiver"/>
</dbReference>
<dbReference type="SUPFAM" id="SSF52172">
    <property type="entry name" value="CheY-like"/>
    <property type="match status" value="1"/>
</dbReference>
<feature type="region of interest" description="Disordered" evidence="7">
    <location>
        <begin position="841"/>
        <end position="930"/>
    </location>
</feature>
<dbReference type="PRINTS" id="PR00344">
    <property type="entry name" value="BCTRLSENSOR"/>
</dbReference>
<feature type="compositionally biased region" description="Polar residues" evidence="7">
    <location>
        <begin position="815"/>
        <end position="824"/>
    </location>
</feature>
<feature type="compositionally biased region" description="Basic and acidic residues" evidence="7">
    <location>
        <begin position="33"/>
        <end position="45"/>
    </location>
</feature>
<dbReference type="Proteomes" id="UP001310890">
    <property type="component" value="Unassembled WGS sequence"/>
</dbReference>
<dbReference type="InterPro" id="IPR003594">
    <property type="entry name" value="HATPase_dom"/>
</dbReference>
<gene>
    <name evidence="12" type="ORF">LTR62_001417</name>
</gene>
<dbReference type="InterPro" id="IPR004358">
    <property type="entry name" value="Sig_transdc_His_kin-like_C"/>
</dbReference>
<dbReference type="InterPro" id="IPR000700">
    <property type="entry name" value="PAS-assoc_C"/>
</dbReference>
<feature type="domain" description="PAC" evidence="11">
    <location>
        <begin position="1265"/>
        <end position="1320"/>
    </location>
</feature>
<dbReference type="SUPFAM" id="SSF47384">
    <property type="entry name" value="Homodimeric domain of signal transducing histidine kinase"/>
    <property type="match status" value="1"/>
</dbReference>
<dbReference type="Pfam" id="PF02518">
    <property type="entry name" value="HATPase_c"/>
    <property type="match status" value="1"/>
</dbReference>